<feature type="transmembrane region" description="Helical" evidence="1">
    <location>
        <begin position="958"/>
        <end position="981"/>
    </location>
</feature>
<keyword evidence="1" id="KW-0472">Membrane</keyword>
<dbReference type="AlphaFoldDB" id="A0A1X7V208"/>
<keyword evidence="1" id="KW-0812">Transmembrane</keyword>
<evidence type="ECO:0000256" key="1">
    <source>
        <dbReference type="SAM" id="Phobius"/>
    </source>
</evidence>
<protein>
    <submittedName>
        <fullName evidence="3">Uncharacterized protein</fullName>
    </submittedName>
</protein>
<feature type="transmembrane region" description="Helical" evidence="1">
    <location>
        <begin position="896"/>
        <end position="913"/>
    </location>
</feature>
<accession>A0A1X7V208</accession>
<proteinExistence type="predicted"/>
<feature type="transmembrane region" description="Helical" evidence="1">
    <location>
        <begin position="1098"/>
        <end position="1113"/>
    </location>
</feature>
<evidence type="ECO:0000256" key="2">
    <source>
        <dbReference type="SAM" id="SignalP"/>
    </source>
</evidence>
<feature type="transmembrane region" description="Helical" evidence="1">
    <location>
        <begin position="1125"/>
        <end position="1142"/>
    </location>
</feature>
<dbReference type="PANTHER" id="PTHR11319:SF35">
    <property type="entry name" value="OUTER MEMBRANE PROTEIN PMPC-RELATED"/>
    <property type="match status" value="1"/>
</dbReference>
<feature type="transmembrane region" description="Helical" evidence="1">
    <location>
        <begin position="862"/>
        <end position="884"/>
    </location>
</feature>
<feature type="transmembrane region" description="Helical" evidence="1">
    <location>
        <begin position="925"/>
        <end position="946"/>
    </location>
</feature>
<feature type="transmembrane region" description="Helical" evidence="1">
    <location>
        <begin position="1045"/>
        <end position="1073"/>
    </location>
</feature>
<sequence length="1266" mass="142478">MLPTSMYLFMLFFFALPLVPAAVFVNTSHQLEGILCNETKILTGDLSLYLDTSITHQITSNGVFCPVNMNHYSLTITSDSNDSVAVINCTSSDKYWTRGFAFYGTNGSLTMRGLRFTNCGTNLTTLDSDIINSTTSSIHFTELHAAVLVLTDIASITFSNVTISNYSGFAIVAVNLPYAVFDYLVVSYSQQTEFGIGRGLLLLFLNRIARETIDAQTQYEVNISNSTFHENAIRSRTHSHVHYICPSAEHHILLNMPVVNAAAVTMLFTQNDTSPAIVRILNSSFTFNNEYYAGAMLILSFSSSIDSKTIIDGSYFEHNFVLDACKGGAISAIFFFDKRILTTRYKPLVITNSKFKSNGFGDGTAWTSRAIDMAVYKDVNGSEPKSVVVILFSKLHFELNASSKFGTCLYAIAKNSPEGSKPSNYLTIFFDKVVAYNNPTVRDRNNIFNASLFHFVNIANVSITGTVSAPGNFSHNYGAVFELFRSYAVLEGNLFFIENIANHGAAFSLEQGSLIYFKKGLRANFSHNTVQSLGGAIYSVNENKVRMCTFQLYFLHDYENISLTFNNNTAAIAGNSIYSQNLYECYFKKFSFPKHTMIVKMYNAMFRNILPGDVASEPKSMQLCMNKTVLEIYPGGSMLIPINVVDQNGSLTYAVITVIPVEKGKKLNRWILDSQGSFIVKLVKGTKKCTTINLTIHTTDVTTLNKETTLQFTMLLDLFCISKHNEIYEVSVKLKRCPLGFRLSSRGSCACSDLIKKFNQHITCNIENNIIIKPRHLGVWMGNSTKSNKFSIAYCHPSYCNIGSQLNVLHLNSSGSYLGSTNSTISLPLCYGSRTGDACGECIPNYSVVFGSTECKDCSSSFWPFTIFVYIIAGPLLVLLLYALKLTLTTGTLNGIIFYAQIANIGIVHYLNIPCIECTKDIVCLIRPASVFISWLNLNLGFPLCFFNGMTEILKAGLSLLFPVYLILIVGLLIILSRYSVTISNHFSRSSIQVLVTIVHLSFTKLLQSVLDVFSSAKIYTEGVDVPNTIWYNNGAIMYDSKSHVWLMVMTSIVAGLILVPYFIIILLGKFLLKFDRFRECIRPFYEAIYAPYRRNKWYWFVLHQLFVLLTYVSETFSSDQQRRVLFLSLILIYHILIYLHTKSTPFRYKTLNWLNLMILLALNFVFLVSQYIYLSNGSPKQLVMFFAIANYPIIAVFMLIIAYHILLVTNKVNWVLLLYQNAKECFPGFKKKRQYNQRRRPYYGCSDSGDYTEAREPLLEQTLIN</sequence>
<dbReference type="EnsemblMetazoa" id="Aqu2.1.34285_001">
    <property type="protein sequence ID" value="Aqu2.1.34285_001"/>
    <property type="gene ID" value="Aqu2.1.34285"/>
</dbReference>
<organism evidence="3">
    <name type="scientific">Amphimedon queenslandica</name>
    <name type="common">Sponge</name>
    <dbReference type="NCBI Taxonomy" id="400682"/>
    <lineage>
        <taxon>Eukaryota</taxon>
        <taxon>Metazoa</taxon>
        <taxon>Porifera</taxon>
        <taxon>Demospongiae</taxon>
        <taxon>Heteroscleromorpha</taxon>
        <taxon>Haplosclerida</taxon>
        <taxon>Niphatidae</taxon>
        <taxon>Amphimedon</taxon>
    </lineage>
</organism>
<keyword evidence="2" id="KW-0732">Signal</keyword>
<dbReference type="OrthoDB" id="5989148at2759"/>
<feature type="transmembrane region" description="Helical" evidence="1">
    <location>
        <begin position="1154"/>
        <end position="1174"/>
    </location>
</feature>
<reference evidence="3" key="1">
    <citation type="submission" date="2017-05" db="UniProtKB">
        <authorList>
            <consortium name="EnsemblMetazoa"/>
        </authorList>
    </citation>
    <scope>IDENTIFICATION</scope>
</reference>
<feature type="transmembrane region" description="Helical" evidence="1">
    <location>
        <begin position="1186"/>
        <end position="1209"/>
    </location>
</feature>
<dbReference type="PANTHER" id="PTHR11319">
    <property type="entry name" value="G PROTEIN-COUPLED RECEPTOR-RELATED"/>
    <property type="match status" value="1"/>
</dbReference>
<keyword evidence="1" id="KW-1133">Transmembrane helix</keyword>
<feature type="signal peptide" evidence="2">
    <location>
        <begin position="1"/>
        <end position="21"/>
    </location>
</feature>
<dbReference type="InParanoid" id="A0A1X7V208"/>
<evidence type="ECO:0000313" key="3">
    <source>
        <dbReference type="EnsemblMetazoa" id="Aqu2.1.34285_001"/>
    </source>
</evidence>
<feature type="chain" id="PRO_5010886236" evidence="2">
    <location>
        <begin position="22"/>
        <end position="1266"/>
    </location>
</feature>
<name>A0A1X7V208_AMPQE</name>